<evidence type="ECO:0000256" key="2">
    <source>
        <dbReference type="SAM" id="MobiDB-lite"/>
    </source>
</evidence>
<evidence type="ECO:0000259" key="3">
    <source>
        <dbReference type="Pfam" id="PF04389"/>
    </source>
</evidence>
<dbReference type="Gene3D" id="3.40.630.10">
    <property type="entry name" value="Zn peptidases"/>
    <property type="match status" value="1"/>
</dbReference>
<dbReference type="CDD" id="cd08022">
    <property type="entry name" value="M28_PSMA_like"/>
    <property type="match status" value="1"/>
</dbReference>
<dbReference type="Gene3D" id="3.50.30.30">
    <property type="match status" value="1"/>
</dbReference>
<dbReference type="RefSeq" id="XP_033421089.1">
    <property type="nucleotide sequence ID" value="XM_033575234.1"/>
</dbReference>
<dbReference type="InterPro" id="IPR007484">
    <property type="entry name" value="Peptidase_M28"/>
</dbReference>
<comment type="caution">
    <text evidence="4">The sequence shown here is derived from an EMBL/GenBank/DDBJ whole genome shotgun (WGS) entry which is preliminary data.</text>
</comment>
<comment type="similarity">
    <text evidence="1">Belongs to the peptidase M28 family. M28B subfamily.</text>
</comment>
<dbReference type="Proteomes" id="UP000324241">
    <property type="component" value="Unassembled WGS sequence"/>
</dbReference>
<gene>
    <name evidence="4" type="ORF">ATNIH1004_010666</name>
</gene>
<sequence>MLKAHAEPHPFGHKKRIRSLQLEAVAKAGHPKTMGRPEKYEAPAGKPSRSCLTTNVKALLAVAAVLLLWKHLLFNTSRPEFSYEELQDFLLNIPSAQKAREWSSYYTWGSHFPGQGLDQAQWTQTKWSEFGIAKVEVTSHSVYLSRPQGQRVALLDLKKADDQVVHEVSFIENDVPPGGAERPFIPAFFAWSARGNVTAEYVYANFGLDQDYEDLARAGINVEGKIVIIKLTFNSPLLERLNATASRFTQIASATKAGAIGVLAYTDTQGDDPYTEANGYLPFPDGPARPPSMIQRGTIGVVGKASGITAMIHPLIQTALESSPNDDEFRATIPTIPAIPISYADAAKLLRALNSRGPAAADFNERWAGGGLGYMGVQYNVGPSSPSVVIHLSSNPEIQIGQVHNVMGTIEGSIKDEIILLGNHRDTWGPGAGDSHSGSSALNEVVRAFGAALRKGWKPLRTIVFASWEGEEVGRVGSRSWLQENTQTANTSIAAYLNVVEAAAGARFHAQASPLLSKAILEVTDQVLSPNQTISRQTVLDVWGGDIRFGTAGDSILFQGCACLPSSDFGFLTGPGDPVFPYHSMYDTLEYMDKYGDPTWEYHVATAKVWGLLAARLAETPVLSFNVTDYAIAMKKAANSLETLFPKSENTFLKPLQEAIEALFPVAMAHDSRSSALLESALAQRTAPWLRAKLQTVNQKYMYFERIFCRDLKRLTKDTNHLFVPSTPYYVHKRGFPHLEMAIKTGNTSQIEVSSS</sequence>
<dbReference type="GO" id="GO:0004180">
    <property type="term" value="F:carboxypeptidase activity"/>
    <property type="evidence" value="ECO:0007669"/>
    <property type="project" value="TreeGrafter"/>
</dbReference>
<reference evidence="4 5" key="1">
    <citation type="submission" date="2019-08" db="EMBL/GenBank/DDBJ databases">
        <title>The genome sequence of a newly discovered highly antifungal drug resistant Aspergillus species, Aspergillus tanneri NIH 1004.</title>
        <authorList>
            <person name="Mounaud S."/>
            <person name="Singh I."/>
            <person name="Joardar V."/>
            <person name="Pakala S."/>
            <person name="Pakala S."/>
            <person name="Venepally P."/>
            <person name="Chung J.K."/>
            <person name="Losada L."/>
            <person name="Nierman W.C."/>
        </authorList>
    </citation>
    <scope>NUCLEOTIDE SEQUENCE [LARGE SCALE GENOMIC DNA]</scope>
    <source>
        <strain evidence="4 5">NIH1004</strain>
    </source>
</reference>
<evidence type="ECO:0000313" key="4">
    <source>
        <dbReference type="EMBL" id="KAA8641727.1"/>
    </source>
</evidence>
<dbReference type="SUPFAM" id="SSF53187">
    <property type="entry name" value="Zn-dependent exopeptidases"/>
    <property type="match status" value="1"/>
</dbReference>
<dbReference type="GeneID" id="54333367"/>
<protein>
    <recommendedName>
        <fullName evidence="3">Peptidase M28 domain-containing protein</fullName>
    </recommendedName>
</protein>
<evidence type="ECO:0000313" key="5">
    <source>
        <dbReference type="Proteomes" id="UP000324241"/>
    </source>
</evidence>
<feature type="region of interest" description="Disordered" evidence="2">
    <location>
        <begin position="28"/>
        <end position="47"/>
    </location>
</feature>
<feature type="domain" description="Peptidase M28" evidence="3">
    <location>
        <begin position="405"/>
        <end position="594"/>
    </location>
</feature>
<proteinExistence type="inferred from homology"/>
<dbReference type="InterPro" id="IPR046450">
    <property type="entry name" value="PA_dom_sf"/>
</dbReference>
<dbReference type="FunFam" id="3.40.630.10:FF:000101">
    <property type="entry name" value="N-acetylated alpha-linked acidic dipeptidase like 1"/>
    <property type="match status" value="1"/>
</dbReference>
<dbReference type="VEuPathDB" id="FungiDB:EYZ11_007140"/>
<dbReference type="InterPro" id="IPR039373">
    <property type="entry name" value="Peptidase_M28B"/>
</dbReference>
<organism evidence="4 5">
    <name type="scientific">Aspergillus tanneri</name>
    <dbReference type="NCBI Taxonomy" id="1220188"/>
    <lineage>
        <taxon>Eukaryota</taxon>
        <taxon>Fungi</taxon>
        <taxon>Dikarya</taxon>
        <taxon>Ascomycota</taxon>
        <taxon>Pezizomycotina</taxon>
        <taxon>Eurotiomycetes</taxon>
        <taxon>Eurotiomycetidae</taxon>
        <taxon>Eurotiales</taxon>
        <taxon>Aspergillaceae</taxon>
        <taxon>Aspergillus</taxon>
        <taxon>Aspergillus subgen. Circumdati</taxon>
    </lineage>
</organism>
<evidence type="ECO:0000256" key="1">
    <source>
        <dbReference type="ARBA" id="ARBA00005634"/>
    </source>
</evidence>
<dbReference type="Pfam" id="PF04389">
    <property type="entry name" value="Peptidase_M28"/>
    <property type="match status" value="1"/>
</dbReference>
<dbReference type="PANTHER" id="PTHR10404:SF46">
    <property type="entry name" value="VACUOLAR PROTEIN SORTING-ASSOCIATED PROTEIN 70"/>
    <property type="match status" value="1"/>
</dbReference>
<dbReference type="EMBL" id="QUQM01000008">
    <property type="protein sequence ID" value="KAA8641727.1"/>
    <property type="molecule type" value="Genomic_DNA"/>
</dbReference>
<dbReference type="AlphaFoldDB" id="A0A5M9MFH8"/>
<dbReference type="OrthoDB" id="5841748at2759"/>
<dbReference type="Gene3D" id="1.20.930.40">
    <property type="entry name" value="Transferrin receptor-like, dimerisation domain"/>
    <property type="match status" value="1"/>
</dbReference>
<dbReference type="SUPFAM" id="SSF47672">
    <property type="entry name" value="Transferrin receptor-like dimerisation domain"/>
    <property type="match status" value="1"/>
</dbReference>
<dbReference type="InterPro" id="IPR036757">
    <property type="entry name" value="TFR-like_dimer_dom_sf"/>
</dbReference>
<dbReference type="PANTHER" id="PTHR10404">
    <property type="entry name" value="N-ACETYLATED-ALPHA-LINKED ACIDIC DIPEPTIDASE"/>
    <property type="match status" value="1"/>
</dbReference>
<dbReference type="SUPFAM" id="SSF52025">
    <property type="entry name" value="PA domain"/>
    <property type="match status" value="1"/>
</dbReference>
<accession>A0A5M9MFH8</accession>
<name>A0A5M9MFH8_9EURO</name>